<name>A0A2I4AYD7_AUSLI</name>
<evidence type="ECO:0000256" key="1">
    <source>
        <dbReference type="SAM" id="MobiDB-lite"/>
    </source>
</evidence>
<dbReference type="RefSeq" id="XP_013860503.1">
    <property type="nucleotide sequence ID" value="XM_014005049.1"/>
</dbReference>
<proteinExistence type="predicted"/>
<dbReference type="InterPro" id="IPR021684">
    <property type="entry name" value="WBP1-like"/>
</dbReference>
<gene>
    <name evidence="4" type="primary">wbp1la</name>
</gene>
<feature type="region of interest" description="Disordered" evidence="1">
    <location>
        <begin position="164"/>
        <end position="186"/>
    </location>
</feature>
<feature type="compositionally biased region" description="Polar residues" evidence="1">
    <location>
        <begin position="169"/>
        <end position="182"/>
    </location>
</feature>
<dbReference type="InParanoid" id="A0A2I4AYD7"/>
<dbReference type="PANTHER" id="PTHR16209:SF4">
    <property type="entry name" value="WW DOMAIN BINDING PROTEIN 1-LIKE"/>
    <property type="match status" value="1"/>
</dbReference>
<dbReference type="InterPro" id="IPR051994">
    <property type="entry name" value="WW_domain-binding"/>
</dbReference>
<sequence>MNLPKLKTGEENLATVATEQASLVCQGVNNQSYSCESGHCCRETQCCTYFYEVWWFWLVWALIIILTGFCVCQHLRAKQRFQQQRRQNEINLIAYREANNNSQLPLYLRLLPIYFLPAYEDADNRPATPPPPYTPLQPAPPLSDPPDEASVCLPAVSIPVDDDEAPEATQIQSRSANGQNKDLTPGRYRRFTGDSGIEVCDSQDLWDQQDFFEEGEMLEEEGTRQLEEQPDDCDSHSVEHNHVGATFNTTVAANPQPKSLW</sequence>
<evidence type="ECO:0000313" key="4">
    <source>
        <dbReference type="RefSeq" id="XP_013860503.1"/>
    </source>
</evidence>
<feature type="region of interest" description="Disordered" evidence="1">
    <location>
        <begin position="125"/>
        <end position="151"/>
    </location>
</feature>
<feature type="transmembrane region" description="Helical" evidence="2">
    <location>
        <begin position="54"/>
        <end position="75"/>
    </location>
</feature>
<keyword evidence="3" id="KW-1185">Reference proteome</keyword>
<dbReference type="Proteomes" id="UP000192220">
    <property type="component" value="Unplaced"/>
</dbReference>
<keyword evidence="2" id="KW-0472">Membrane</keyword>
<organism evidence="3 4">
    <name type="scientific">Austrofundulus limnaeus</name>
    <name type="common">Annual killifish</name>
    <dbReference type="NCBI Taxonomy" id="52670"/>
    <lineage>
        <taxon>Eukaryota</taxon>
        <taxon>Metazoa</taxon>
        <taxon>Chordata</taxon>
        <taxon>Craniata</taxon>
        <taxon>Vertebrata</taxon>
        <taxon>Euteleostomi</taxon>
        <taxon>Actinopterygii</taxon>
        <taxon>Neopterygii</taxon>
        <taxon>Teleostei</taxon>
        <taxon>Neoteleostei</taxon>
        <taxon>Acanthomorphata</taxon>
        <taxon>Ovalentaria</taxon>
        <taxon>Atherinomorphae</taxon>
        <taxon>Cyprinodontiformes</taxon>
        <taxon>Rivulidae</taxon>
        <taxon>Austrofundulus</taxon>
    </lineage>
</organism>
<dbReference type="STRING" id="52670.A0A2I4AYD7"/>
<evidence type="ECO:0000313" key="3">
    <source>
        <dbReference type="Proteomes" id="UP000192220"/>
    </source>
</evidence>
<dbReference type="AlphaFoldDB" id="A0A2I4AYD7"/>
<protein>
    <submittedName>
        <fullName evidence="4">WW domain binding protein 1-like a</fullName>
    </submittedName>
</protein>
<keyword evidence="2" id="KW-0812">Transmembrane</keyword>
<dbReference type="PANTHER" id="PTHR16209">
    <property type="entry name" value="VESICULAR, OVEREXPRESSED IN CANCER, PROSURVIVAL PROTEIN 1"/>
    <property type="match status" value="1"/>
</dbReference>
<accession>A0A2I4AYD7</accession>
<evidence type="ECO:0000256" key="2">
    <source>
        <dbReference type="SAM" id="Phobius"/>
    </source>
</evidence>
<dbReference type="OrthoDB" id="10070083at2759"/>
<dbReference type="KEGG" id="alim:106515328"/>
<keyword evidence="2" id="KW-1133">Transmembrane helix</keyword>
<dbReference type="Pfam" id="PF11669">
    <property type="entry name" value="WBP-1"/>
    <property type="match status" value="1"/>
</dbReference>
<feature type="compositionally biased region" description="Pro residues" evidence="1">
    <location>
        <begin position="127"/>
        <end position="144"/>
    </location>
</feature>
<dbReference type="CTD" id="555492"/>
<reference evidence="4" key="1">
    <citation type="submission" date="2025-08" db="UniProtKB">
        <authorList>
            <consortium name="RefSeq"/>
        </authorList>
    </citation>
    <scope>IDENTIFICATION</scope>
    <source>
        <strain evidence="4">Quisiro</strain>
    </source>
</reference>